<feature type="compositionally biased region" description="Basic and acidic residues" evidence="3">
    <location>
        <begin position="4568"/>
        <end position="4581"/>
    </location>
</feature>
<dbReference type="FunFam" id="2.60.40.10:FF:000440">
    <property type="entry name" value="Bent, isoform C"/>
    <property type="match status" value="1"/>
</dbReference>
<dbReference type="RefSeq" id="XP_052128632.1">
    <property type="nucleotide sequence ID" value="XM_052272672.1"/>
</dbReference>
<evidence type="ECO:0000313" key="6">
    <source>
        <dbReference type="Proteomes" id="UP000504606"/>
    </source>
</evidence>
<keyword evidence="6" id="KW-1185">Reference proteome</keyword>
<feature type="domain" description="Fibronectin type-III" evidence="5">
    <location>
        <begin position="2702"/>
        <end position="2795"/>
    </location>
</feature>
<dbReference type="CDD" id="cd00096">
    <property type="entry name" value="Ig"/>
    <property type="match status" value="1"/>
</dbReference>
<dbReference type="FunFam" id="2.60.40.10:FF:000567">
    <property type="entry name" value="Uncharacterized protein, isoform G"/>
    <property type="match status" value="6"/>
</dbReference>
<dbReference type="FunFam" id="2.60.40.10:FF:000051">
    <property type="entry name" value="Uncharacterized protein, isoform J"/>
    <property type="match status" value="7"/>
</dbReference>
<feature type="domain" description="Ig-like" evidence="4">
    <location>
        <begin position="2014"/>
        <end position="2103"/>
    </location>
</feature>
<evidence type="ECO:0000259" key="5">
    <source>
        <dbReference type="PROSITE" id="PS50853"/>
    </source>
</evidence>
<feature type="domain" description="Fibronectin type-III" evidence="5">
    <location>
        <begin position="3589"/>
        <end position="3682"/>
    </location>
</feature>
<feature type="domain" description="Ig-like" evidence="4">
    <location>
        <begin position="2309"/>
        <end position="2397"/>
    </location>
</feature>
<feature type="region of interest" description="Disordered" evidence="3">
    <location>
        <begin position="325"/>
        <end position="389"/>
    </location>
</feature>
<dbReference type="FunFam" id="2.60.40.10:FF:000935">
    <property type="entry name" value="Uncharacterized protein, isoform I"/>
    <property type="match status" value="1"/>
</dbReference>
<feature type="region of interest" description="Disordered" evidence="3">
    <location>
        <begin position="4553"/>
        <end position="4581"/>
    </location>
</feature>
<feature type="compositionally biased region" description="Low complexity" evidence="3">
    <location>
        <begin position="72"/>
        <end position="84"/>
    </location>
</feature>
<feature type="domain" description="Ig-like" evidence="4">
    <location>
        <begin position="4378"/>
        <end position="4467"/>
    </location>
</feature>
<feature type="domain" description="Ig-like" evidence="4">
    <location>
        <begin position="2901"/>
        <end position="2987"/>
    </location>
</feature>
<feature type="domain" description="Ig-like" evidence="4">
    <location>
        <begin position="3197"/>
        <end position="3286"/>
    </location>
</feature>
<feature type="domain" description="Fibronectin type-III" evidence="5">
    <location>
        <begin position="1316"/>
        <end position="1411"/>
    </location>
</feature>
<feature type="compositionally biased region" description="Basic and acidic residues" evidence="3">
    <location>
        <begin position="292"/>
        <end position="301"/>
    </location>
</feature>
<feature type="domain" description="Fibronectin type-III" evidence="5">
    <location>
        <begin position="4574"/>
        <end position="4668"/>
    </location>
</feature>
<evidence type="ECO:0000256" key="2">
    <source>
        <dbReference type="ARBA" id="ARBA00023319"/>
    </source>
</evidence>
<dbReference type="FunFam" id="2.60.40.10:FF:000876">
    <property type="entry name" value="Uncharacterized protein, isoform H"/>
    <property type="match status" value="1"/>
</dbReference>
<keyword evidence="1" id="KW-0677">Repeat</keyword>
<name>A0A9C6X3Y0_FRAOC</name>
<dbReference type="Proteomes" id="UP000504606">
    <property type="component" value="Unplaced"/>
</dbReference>
<dbReference type="Gene3D" id="2.60.40.10">
    <property type="entry name" value="Immunoglobulins"/>
    <property type="match status" value="45"/>
</dbReference>
<feature type="domain" description="Fibronectin type-III" evidence="5">
    <location>
        <begin position="1513"/>
        <end position="1609"/>
    </location>
</feature>
<feature type="domain" description="Fibronectin type-III" evidence="5">
    <location>
        <begin position="4866"/>
        <end position="4960"/>
    </location>
</feature>
<dbReference type="Pfam" id="PF07679">
    <property type="entry name" value="I-set"/>
    <property type="match status" value="18"/>
</dbReference>
<dbReference type="FunFam" id="2.60.40.10:FF:001003">
    <property type="entry name" value="titin isoform X1"/>
    <property type="match status" value="1"/>
</dbReference>
<dbReference type="PROSITE" id="PS50835">
    <property type="entry name" value="IG_LIKE"/>
    <property type="match status" value="12"/>
</dbReference>
<dbReference type="InterPro" id="IPR013783">
    <property type="entry name" value="Ig-like_fold"/>
</dbReference>
<feature type="domain" description="Fibronectin type-III" evidence="5">
    <location>
        <begin position="2506"/>
        <end position="2600"/>
    </location>
</feature>
<feature type="compositionally biased region" description="Low complexity" evidence="3">
    <location>
        <begin position="264"/>
        <end position="274"/>
    </location>
</feature>
<feature type="domain" description="Fibronectin type-III" evidence="5">
    <location>
        <begin position="2999"/>
        <end position="3092"/>
    </location>
</feature>
<dbReference type="InterPro" id="IPR003961">
    <property type="entry name" value="FN3_dom"/>
</dbReference>
<feature type="compositionally biased region" description="Basic and acidic residues" evidence="3">
    <location>
        <begin position="1609"/>
        <end position="1623"/>
    </location>
</feature>
<dbReference type="InterPro" id="IPR003599">
    <property type="entry name" value="Ig_sub"/>
</dbReference>
<feature type="compositionally biased region" description="Basic and acidic residues" evidence="3">
    <location>
        <begin position="334"/>
        <end position="346"/>
    </location>
</feature>
<dbReference type="FunFam" id="2.60.40.10:FF:002083">
    <property type="entry name" value="Protein CBR-UNC-22"/>
    <property type="match status" value="2"/>
</dbReference>
<reference evidence="7" key="1">
    <citation type="submission" date="2025-08" db="UniProtKB">
        <authorList>
            <consortium name="RefSeq"/>
        </authorList>
    </citation>
    <scope>IDENTIFICATION</scope>
    <source>
        <tissue evidence="7">Whole organism</tissue>
    </source>
</reference>
<feature type="compositionally biased region" description="Basic and acidic residues" evidence="3">
    <location>
        <begin position="125"/>
        <end position="182"/>
    </location>
</feature>
<dbReference type="InterPro" id="IPR013098">
    <property type="entry name" value="Ig_I-set"/>
</dbReference>
<feature type="domain" description="Fibronectin type-III" evidence="5">
    <location>
        <begin position="2210"/>
        <end position="2305"/>
    </location>
</feature>
<feature type="domain" description="Fibronectin type-III" evidence="5">
    <location>
        <begin position="4766"/>
        <end position="4860"/>
    </location>
</feature>
<dbReference type="PANTHER" id="PTHR14340:SF9">
    <property type="entry name" value="FIBRONECTIN TYPE-III DOMAIN-CONTAINING PROTEIN"/>
    <property type="match status" value="1"/>
</dbReference>
<dbReference type="InterPro" id="IPR036179">
    <property type="entry name" value="Ig-like_dom_sf"/>
</dbReference>
<accession>A0A9C6X3Y0</accession>
<feature type="domain" description="Fibronectin type-III" evidence="5">
    <location>
        <begin position="3983"/>
        <end position="4077"/>
    </location>
</feature>
<feature type="domain" description="Ig-like" evidence="4">
    <location>
        <begin position="3492"/>
        <end position="3581"/>
    </location>
</feature>
<organism evidence="6 7">
    <name type="scientific">Frankliniella occidentalis</name>
    <name type="common">Western flower thrips</name>
    <name type="synonym">Euthrips occidentalis</name>
    <dbReference type="NCBI Taxonomy" id="133901"/>
    <lineage>
        <taxon>Eukaryota</taxon>
        <taxon>Metazoa</taxon>
        <taxon>Ecdysozoa</taxon>
        <taxon>Arthropoda</taxon>
        <taxon>Hexapoda</taxon>
        <taxon>Insecta</taxon>
        <taxon>Pterygota</taxon>
        <taxon>Neoptera</taxon>
        <taxon>Paraneoptera</taxon>
        <taxon>Thysanoptera</taxon>
        <taxon>Terebrantia</taxon>
        <taxon>Thripoidea</taxon>
        <taxon>Thripidae</taxon>
        <taxon>Frankliniella</taxon>
    </lineage>
</organism>
<feature type="domain" description="Fibronectin type-III" evidence="5">
    <location>
        <begin position="4177"/>
        <end position="4273"/>
    </location>
</feature>
<dbReference type="FunFam" id="2.60.40.10:FF:000006">
    <property type="entry name" value="Uncharacterized protein, isoform F"/>
    <property type="match status" value="1"/>
</dbReference>
<feature type="region of interest" description="Disordered" evidence="3">
    <location>
        <begin position="3076"/>
        <end position="3106"/>
    </location>
</feature>
<dbReference type="SUPFAM" id="SSF48726">
    <property type="entry name" value="Immunoglobulin"/>
    <property type="match status" value="18"/>
</dbReference>
<feature type="domain" description="Fibronectin type-III" evidence="5">
    <location>
        <begin position="3294"/>
        <end position="3387"/>
    </location>
</feature>
<keyword evidence="2" id="KW-0393">Immunoglobulin domain</keyword>
<feature type="compositionally biased region" description="Basic and acidic residues" evidence="3">
    <location>
        <begin position="372"/>
        <end position="382"/>
    </location>
</feature>
<dbReference type="GO" id="GO:0030154">
    <property type="term" value="P:cell differentiation"/>
    <property type="evidence" value="ECO:0007669"/>
    <property type="project" value="UniProtKB-ARBA"/>
</dbReference>
<dbReference type="GO" id="GO:0009653">
    <property type="term" value="P:anatomical structure morphogenesis"/>
    <property type="evidence" value="ECO:0007669"/>
    <property type="project" value="UniProtKB-ARBA"/>
</dbReference>
<feature type="domain" description="Fibronectin type-III" evidence="5">
    <location>
        <begin position="5061"/>
        <end position="5091"/>
    </location>
</feature>
<feature type="domain" description="Fibronectin type-III" evidence="5">
    <location>
        <begin position="2111"/>
        <end position="2203"/>
    </location>
</feature>
<feature type="region of interest" description="Disordered" evidence="3">
    <location>
        <begin position="1604"/>
        <end position="1623"/>
    </location>
</feature>
<feature type="domain" description="Fibronectin type-III" evidence="5">
    <location>
        <begin position="3393"/>
        <end position="3488"/>
    </location>
</feature>
<dbReference type="FunFam" id="2.60.40.10:FF:000505">
    <property type="entry name" value="Bent, isoform J"/>
    <property type="match status" value="1"/>
</dbReference>
<dbReference type="SMART" id="SM00408">
    <property type="entry name" value="IGc2"/>
    <property type="match status" value="15"/>
</dbReference>
<protein>
    <submittedName>
        <fullName evidence="7">Twitchin isoform X31</fullName>
    </submittedName>
</protein>
<feature type="domain" description="Fibronectin type-III" evidence="5">
    <location>
        <begin position="4474"/>
        <end position="4568"/>
    </location>
</feature>
<dbReference type="CTD" id="136025213"/>
<feature type="domain" description="Fibronectin type-III" evidence="5">
    <location>
        <begin position="1213"/>
        <end position="1310"/>
    </location>
</feature>
<feature type="region of interest" description="Disordered" evidence="3">
    <location>
        <begin position="2185"/>
        <end position="2217"/>
    </location>
</feature>
<evidence type="ECO:0000256" key="3">
    <source>
        <dbReference type="SAM" id="MobiDB-lite"/>
    </source>
</evidence>
<feature type="domain" description="Ig-like" evidence="4">
    <location>
        <begin position="3787"/>
        <end position="3878"/>
    </location>
</feature>
<sequence length="5091" mass="564926">MPVEEQDSRRTRQVQDECPCLRFSDGPVTGLAIVDWQSAVTWELRLAASSLSRKSSLRLDTFEKNTEETNGSSPASPKSSAPPSRIGSLKEKEGAPEEKPLLKRRPVQKQEEKQDSFLNVQLKPLTKEEKEKREKERLAKQELKLKNGTDDRKSSLTVEELKKPGERRLSTKKVDEEVETKRKASVIKTEVTQEGDKTPIRRESVKIQEESSEARRKSSVFDKTEPEKKPTTDVKVASKVPESEATPTGKTLGVQPEAPKVQEPKPTLKPTPTLKVEDVKPKESLLTAPQAGEKEPPVRKKYDPMAFIPDVEIVTDNSLSAPVTKDMGITQNLEPEKTSARRKFDPMKFIPDPEPETVDEVNTLTPPPAEQNEARPRTKRYDPMAFVPDPEPQIVEKSVAPTSKPTGQVNSAVSLPGIKQGQVKAAALKPKDEKKPLVNSKTPSMERRVSSLESAVSSEEEEDTFDERTLKRAKIPEIIAPDEGPGSRKSSLIPGSAGSSRRGSLIPPEEGGRRPSLIISDEKRGSRPGEEQGAKGAKQRRRPSTDMRRPSVADLEELINKPSTPLKAVGEPGPPVIVDVQESYSAVEDQVAYITVQVEGNPAPTFKFYKPDTITGMTEIIEGGRFKFLTDGNTNTITLCMRKTKPNDEGKYKIVVANCHGEDTAEMQLYVSDASGMDFRAMLKKRKYAKWGQDKEDPDWGDLKEVEKPVPALKKVEKSSEKVASRRQSLAELIPDWPVLHHFQKTEKPESFLKPLVDQYAKEGKDKKVMFEAIFSKPNCKPKWFLRKDELFPGSKYKFKTENDTYQLIIMNPKVEDAGKYTIELAGVSSMAFLNVDEPAPTYTFVKPLMKTIEGYTKHEVILECGVSNSMAKVIWKKGDKKLEDGDLYEISKDMQGNCRLVIKSAVLEDSGEYVCQITKQDDKTITEVKISEYPYKFVKVLKHQQLTEKDTITLLCELDDPSGDVQWFKNGEEVKPDKRITITADGRKRKMVIKDAKVTDSGMYKCTTNADQTEAEIQVQYMNRFNKKLKDTTGIEREKVVLDVELQDQTAPAEWKFNGKPIVPSDRIEIKNLGGGKHQLVFNKVDMSDEGEITCESGNLSSSCQLLVKKGEGKPVPDFPDEIEGPCNKPIIFDIPYKIEGTRQTPIEAKLMKDGKALPLKEVEIIVMDEKVVFKVKKPARDLTGPYKIVISNGQGEATKDLKINMQDVPSPPEDVDVTEVFATSCIVAWKPGKDDGGAPLVKYVVERQDLSVKGGWDNVGEVKPGAPTVFKCEDLTPKREYKFRIRAVNKIGSSEPATFAKPILAKDPWDEPGKPNNVEVVDWDKDHADLKWDKPLNDGGAPITGYIIEYKEKFGKDWATGKEIAGDVTAATIDGLKEGTQYEFRIRAVNKAGPGEPSDATKPIIAKCRFVKPFIIGNDLINLVVKKGQTIKYDIKYGGEPEPEVRWLLNTTEIKEDKEERITIDKYERNTVLTVRRAVRADSGKYKLVLKNSSGTVEGVADVVVLDKPTPPGGPLKVDEIRAQHATVKWKKPEDNGGSDVTGYVIEKMDLDTGRWVPAGEVGPDADSFKVTGLTKGKKYKLRVKAVNKEGESEPLETTDSFVAKNPYDEPGKPGKPEIFDWDNKSVTLRWAKPQSDGGRPITHYTIEMKDKHATDWVEVAKTENDNCEGVVEGLKEQQVYQFRVRAHNKSGGGEPSDATDNHVCKHRNLKPRIERSMLKSVTIKAGRTHKWSVDITGEPPPTITWVWRDNIPLVNTERIKIDNIDYHTDFCITNATRRDTGKYTLIAENASGKDQETVELTVLSKPGSPMGPLEATNVHKEGLKLHWEPPEDDGGSPILQYEVEKMDTATGKWVRVGKVPGDKDKPELEVTGLEPGHEYKFRVTATNAEGDSEPLLTDKAIIAKNPFDEPTKPGTPEIVDYDNESVDLKWAKPDSDGGSPIQKYIVQKKDRFKPDWEDAVEVAGDKLEAKVEGLKERAEFQFRVIAINKAGKSPPSDATKMHTVKHRALKPRIDRTNLKPIVVRAGKPINYDVNVRGEPPPTITWYQGDKLIKSENNVEIINVDYNTKLNIKDSIRKNTGLYKIVAENQHGKDEETVEITVLSAPSRPKGPLKVSDVTKNSAKLKWDKPEDDGGKPITGYTVEKLDVATGRWVPVGRTDEPEFEVKGLQEGHDYQFRVKAVNEEGESEPLETDKATTAKNPFDAPGKPGTPSLEDWDVDHVDLKWDAPKSDGGAAITGYIIEKKEKFSAGWDEVLATHSPDRFAKVPGLKEGQTYQFRVRAVNKAGPGEPSEPTKPIVAKARNLKPWINRDKLQKVRVRAGQAVRFDVDVKGEPAPITTWTRDGKPLTGVGVKIENEDYNTKLALTETSRSDTGTYTLRAENANGFDEATVEVEILDKPGKPEGPLEVLDVHKEGCKLKWEKPKDLGGLPLTGYTLEKMDVTTGRWTPAGFCDPEKTEHEVKGLEPGKKYQFRVKAVNDEGESDPLETDLAVLAKDPFDAPGAPGLPEIVDWNETSVKLEWAPPARDGGAPITGYVVEMRDKYSPNFVKCAEVHGPTCQATVPKLEEGNQYQFRVRAVNKAGPGEPSEETKTHTAKARFLKPHIDRTNLNPVVIKVNHTLSLDIKITGEPAPVVTWVFKEKEIKTEDQYLIDNIDYNTKFCILKTKRAHSGVYKITAKNEVGEDTAELEVTVLGKPGKPKGPLEVSDVTKNSAKLKWEKPEDDGGTPVEYYEIEKLDPLTGHWVPCGRATEPEATVTGLQEGKPYKFRVRAVNKEGESDELETDKSIIAKNPFDEPGKPGRPEPKDWDKDFVELQWTPPKDDGGAPIEKYIIQMRDKEGRGWVDAATVPGNKTQGRVENGIEPGHEYEFRVVAVNKAGPSEPSDASKSVIAKPRFLKPKIDRKNLLKKTIRVGQLLRVEADVQGEPPPTITWVIKGGQPLTSNERLKIENEEYKTTFILTKAKRTDSAVYTVTAKNTSGEDTVDMEVLVLSKPSKPKGPLDVSDVTAEGVHLKWDKPEDDGGEPVDHYVVERMDTETGRWVPVTTTKTPEADVTGLNEGKDYLFRVKAVNSEGESEPLETDIPVTAKNPYNEPDRPGKPDVKDWSKNHADLRWTAPKNDGGSPITGYIVEKKDANSSKWVKAVEVPGNKHEATVPDLLEGGKYQFRIRAVNKAGQSKPSEASETITAKDRNVPPKIDRTTLKDMNVKAGQHLRFDVKISGEPPPTKTWFHNKARIESKDELTIEHEDYKTRLVVTAVARKHTGLYTIKAENSSGKDEVTIEITVIDKPGKPEGPLKISDIHKEGCKLKWNPPLDDGGVPIDYYAVEKMDTESGRWMSAGRAKEPFIELNNLVPGQEYKFRVMAVNAEGESEPLDAEEAIVAKNPFDEPGAPGAPEATDWDRDFVELKWTPPAKDGGSPITGYVIEKREKGSPRWVKAGETRGPECKGKVENLDEGTPYEFRVRAINAAGPGEASDASKSITCKPRKVPPRIDRKNLRDITVREGEPFVFDVKITGEPAPDVEWNFGTKRVNENAVRKIVNVPNNSKLVYDKPERKDSGIYKITATNKYGTDSAEVEVTVVSKPSKPEGPLEVSDIHKEGCKLKWKRPKDDGGEPLDGYLVEKFDPENGAWIPVGKSKDPEMVVDGLTPGHEYKFRVKALNKEGESEPLETYTSIVAKDPFSTPQAPGTPEPEDWDQHHVDLVWKEPISDGGTPITGYIIEKKDKYTAMWEKALETSTPECKGTVTGLIEGNEYQFRVIAVNKAGPGAPSDASKTFTAKPRFLAPKIDRRNLRDITISAGSTLKFDANVIGEPPPHIDWRCASNPLKNSKRVTIDNTDYNTKLVIRPARREDSGEFTVTATNSSGKDMVAINVVVTDKPSAPEGPLEISDVYNEGCKLKWKRPLDDGGTPLEYYQVDKMDPDTGCWVPCGRVTEPHMDVTGLTPGKEYKFRVSAVNAEGEGEPLVAEETIVAKNPFDEPGAPGNLKATDWDKDHVDLKWTPPVNDGGSPVTGYIIEKKDKYGQWEKAVEVPADELTATVPDLVEGQKYEFRVRAVNKAGPGEPSDPTPTIIAKPRNLAPKIDRTNLIDMRIRAGQNFVFDVKVSGEPMPDTRWLLRAKEVRSSDNVKVTHSDYNTKLSVRGATRADSGTFIITAENINGKDIAEVDVIVLDKPSPPEGPLKVSDVRADGVTLKWNAPADDGGNPIEKYVVEKMDEATGRWVPAGETIGPDTQLKVDGLIPGHKYKFRVRAENKLGRSEPLTTEQAIEAKNPFDEPDKPGTPEITDFDKDFVDLEWDRPRSDGGSPITGYIIEKKDKFSPNWEKCAEVEGDVCKGKVPGLIEGTPYEFRIRAVNKAGPGEPSDASKTHVARAKNVPPKIDRSAMLDLKVRAGHNFDFDVHVDGEPPASKEWSLRDNMVLPGERVKITNEDYNTRLRITDARRADSGEYKLVAKNINGKDTATVYVTVLDVPTPPEGPLKDSDVTKNSMVLSWRAPRDDGGSEILHYIVEKMDSENLRWVPVGETPTTQIKADHLIENHNYMFRVRAVNRQGESGPLMSTEPITAKDPFGKPEKPGTPEVVDWDKDHVDLEWTPPKRDGGSPITGYIIEKRPKFGSWEKAAEVPAGSTKATVPHLIEGEEYEFRVIAVNKGGPGEPSDASKSVIAKPRFMAPTIDRAFLQDLVVKAGERISFEVPVEASPRPKATWTVDDKPVGTRADMMTTNTQTTFEIPFAARSDTGRYKLTLKNELGECSASAYVTVLDKPGPPLPPLEVSKVTKDSCRLSWKHPKDDGGSPILHYLVEKMDMSRGTWSDAGIATGLQHEVLRLIHMKEYLFRVRAVNIIGESEPLETTKPIVAKNEVDEPGAPGKPSITDWAKDHVDLSWEKPKSDGGSPITGYIVQRREKGSPYWVNAVHVPAKQTSATVPDLTEGQDYEFRIIATNVAGQSEPSEPSDVVTAKDRYLAPKIKTPLHDIRIKAGTILHVDIDFIGEPAPEVVWSVAGKELQTDARTTITSIGYHTIVNTVNAKRSDSGLYHLLLRNSSGIDEGSFQVVVLDRPGPPDGPLEYEEITAQSVTLSWRPPKDNGGSEIT</sequence>
<feature type="compositionally biased region" description="Basic and acidic residues" evidence="3">
    <location>
        <begin position="88"/>
        <end position="101"/>
    </location>
</feature>
<feature type="domain" description="Fibronectin type-III" evidence="5">
    <location>
        <begin position="1915"/>
        <end position="2009"/>
    </location>
</feature>
<feature type="domain" description="Fibronectin type-III" evidence="5">
    <location>
        <begin position="3098"/>
        <end position="3193"/>
    </location>
</feature>
<dbReference type="SMART" id="SM00060">
    <property type="entry name" value="FN3"/>
    <property type="match status" value="26"/>
</dbReference>
<feature type="compositionally biased region" description="Basic and acidic residues" evidence="3">
    <location>
        <begin position="3095"/>
        <end position="3106"/>
    </location>
</feature>
<feature type="domain" description="Fibronectin type-III" evidence="5">
    <location>
        <begin position="3884"/>
        <end position="3977"/>
    </location>
</feature>
<feature type="region of interest" description="Disordered" evidence="3">
    <location>
        <begin position="55"/>
        <end position="301"/>
    </location>
</feature>
<feature type="domain" description="Fibronectin type-III" evidence="5">
    <location>
        <begin position="1615"/>
        <end position="1710"/>
    </location>
</feature>
<dbReference type="GeneID" id="113201767"/>
<proteinExistence type="predicted"/>
<dbReference type="InterPro" id="IPR003598">
    <property type="entry name" value="Ig_sub2"/>
</dbReference>
<feature type="domain" description="Ig-like" evidence="4">
    <location>
        <begin position="4672"/>
        <end position="4759"/>
    </location>
</feature>
<feature type="domain" description="Fibronectin type-III" evidence="5">
    <location>
        <begin position="2801"/>
        <end position="2897"/>
    </location>
</feature>
<dbReference type="Pfam" id="PF00041">
    <property type="entry name" value="fn3"/>
    <property type="match status" value="26"/>
</dbReference>
<feature type="domain" description="Fibronectin type-III" evidence="5">
    <location>
        <begin position="1812"/>
        <end position="1909"/>
    </location>
</feature>
<feature type="compositionally biased region" description="Basic and acidic residues" evidence="3">
    <location>
        <begin position="194"/>
        <end position="232"/>
    </location>
</feature>
<dbReference type="PROSITE" id="PS50853">
    <property type="entry name" value="FN3"/>
    <property type="match status" value="27"/>
</dbReference>
<dbReference type="PRINTS" id="PR00014">
    <property type="entry name" value="FNTYPEIII"/>
</dbReference>
<evidence type="ECO:0000313" key="7">
    <source>
        <dbReference type="RefSeq" id="XP_052128632.1"/>
    </source>
</evidence>
<feature type="domain" description="Ig-like" evidence="4">
    <location>
        <begin position="1415"/>
        <end position="1506"/>
    </location>
</feature>
<dbReference type="InterPro" id="IPR036116">
    <property type="entry name" value="FN3_sf"/>
</dbReference>
<feature type="domain" description="Fibronectin type-III" evidence="5">
    <location>
        <begin position="2405"/>
        <end position="2500"/>
    </location>
</feature>
<dbReference type="SUPFAM" id="SSF49265">
    <property type="entry name" value="Fibronectin type III"/>
    <property type="match status" value="14"/>
</dbReference>
<dbReference type="FunFam" id="2.60.40.10:FF:000056">
    <property type="entry name" value="twitchin isoform X4"/>
    <property type="match status" value="22"/>
</dbReference>
<dbReference type="SMART" id="SM00409">
    <property type="entry name" value="IG"/>
    <property type="match status" value="18"/>
</dbReference>
<dbReference type="CDD" id="cd00063">
    <property type="entry name" value="FN3"/>
    <property type="match status" value="26"/>
</dbReference>
<feature type="domain" description="Ig-like" evidence="4">
    <location>
        <begin position="1714"/>
        <end position="1804"/>
    </location>
</feature>
<evidence type="ECO:0000256" key="1">
    <source>
        <dbReference type="ARBA" id="ARBA00022737"/>
    </source>
</evidence>
<feature type="domain" description="Fibronectin type-III" evidence="5">
    <location>
        <begin position="4279"/>
        <end position="4373"/>
    </location>
</feature>
<dbReference type="PANTHER" id="PTHR14340">
    <property type="entry name" value="MICROFIBRIL-ASSOCIATED GLYCOPROTEIN 3"/>
    <property type="match status" value="1"/>
</dbReference>
<feature type="region of interest" description="Disordered" evidence="3">
    <location>
        <begin position="2789"/>
        <end position="2810"/>
    </location>
</feature>
<feature type="region of interest" description="Disordered" evidence="3">
    <location>
        <begin position="423"/>
        <end position="552"/>
    </location>
</feature>
<feature type="domain" description="Ig-like" evidence="4">
    <location>
        <begin position="935"/>
        <end position="1019"/>
    </location>
</feature>
<dbReference type="GO" id="GO:0030017">
    <property type="term" value="C:sarcomere"/>
    <property type="evidence" value="ECO:0007669"/>
    <property type="project" value="UniProtKB-ARBA"/>
</dbReference>
<feature type="domain" description="Ig-like" evidence="4">
    <location>
        <begin position="841"/>
        <end position="927"/>
    </location>
</feature>
<feature type="domain" description="Fibronectin type-III" evidence="5">
    <location>
        <begin position="3688"/>
        <end position="3783"/>
    </location>
</feature>
<feature type="compositionally biased region" description="Basic and acidic residues" evidence="3">
    <location>
        <begin position="520"/>
        <end position="533"/>
    </location>
</feature>
<evidence type="ECO:0000259" key="4">
    <source>
        <dbReference type="PROSITE" id="PS50835"/>
    </source>
</evidence>
<dbReference type="InterPro" id="IPR007110">
    <property type="entry name" value="Ig-like_dom"/>
</dbReference>
<gene>
    <name evidence="7" type="primary">LOC113201767</name>
</gene>